<dbReference type="HOGENOM" id="CLU_024839_0_1_1"/>
<dbReference type="PANTHER" id="PTHR23264">
    <property type="entry name" value="NUCLEOTIDE-BINDING PROTEIN NBP35 YEAST -RELATED"/>
    <property type="match status" value="1"/>
</dbReference>
<organism evidence="6 7">
    <name type="scientific">Anncaliia algerae PRA339</name>
    <dbReference type="NCBI Taxonomy" id="1288291"/>
    <lineage>
        <taxon>Eukaryota</taxon>
        <taxon>Fungi</taxon>
        <taxon>Fungi incertae sedis</taxon>
        <taxon>Microsporidia</taxon>
        <taxon>Tubulinosematoidea</taxon>
        <taxon>Tubulinosematidae</taxon>
        <taxon>Anncaliia</taxon>
    </lineage>
</organism>
<name>A0A059F4R4_9MICR</name>
<keyword evidence="1" id="KW-0479">Metal-binding</keyword>
<dbReference type="GO" id="GO:0005829">
    <property type="term" value="C:cytosol"/>
    <property type="evidence" value="ECO:0007669"/>
    <property type="project" value="TreeGrafter"/>
</dbReference>
<dbReference type="GO" id="GO:0051536">
    <property type="term" value="F:iron-sulfur cluster binding"/>
    <property type="evidence" value="ECO:0007669"/>
    <property type="project" value="UniProtKB-KW"/>
</dbReference>
<dbReference type="AlphaFoldDB" id="A0A059F4R4"/>
<dbReference type="OrthoDB" id="1741334at2759"/>
<evidence type="ECO:0000256" key="2">
    <source>
        <dbReference type="ARBA" id="ARBA00022741"/>
    </source>
</evidence>
<accession>A0A059F4R4</accession>
<dbReference type="Gene3D" id="3.40.50.300">
    <property type="entry name" value="P-loop containing nucleotide triphosphate hydrolases"/>
    <property type="match status" value="2"/>
</dbReference>
<evidence type="ECO:0000313" key="6">
    <source>
        <dbReference type="EMBL" id="KCZ82185.1"/>
    </source>
</evidence>
<sequence>MSQCPGMSSTSAGKASACTGCPNKSTCDSNQIDPSIELIKNKFKNHKKIAVMSGKGGVGKSTISKSLAQFLSNTHSVTLIDLDLTGPSIPLMCDSQSIGAINKLSESFYSFVPLNSVKETFLENDFIFSDVLVFDTPPNVTQAHLDIVKYLNLDGVIIVTQPHFLSFNDCKRMIDFCNKAKFNILGVIVNMDGFYCKCGHFNESTEDGRLFCKRENVKYLGSIKLNQNIAINCDKGSFFDINEYESIYEQIKYVLE</sequence>
<gene>
    <name evidence="6" type="ORF">H312_00464</name>
</gene>
<dbReference type="SUPFAM" id="SSF52540">
    <property type="entry name" value="P-loop containing nucleoside triphosphate hydrolases"/>
    <property type="match status" value="1"/>
</dbReference>
<keyword evidence="4" id="KW-0408">Iron</keyword>
<dbReference type="GO" id="GO:0005524">
    <property type="term" value="F:ATP binding"/>
    <property type="evidence" value="ECO:0007669"/>
    <property type="project" value="UniProtKB-KW"/>
</dbReference>
<evidence type="ECO:0000313" key="7">
    <source>
        <dbReference type="Proteomes" id="UP000030655"/>
    </source>
</evidence>
<dbReference type="InterPro" id="IPR019591">
    <property type="entry name" value="Mrp/NBP35_ATP-bd"/>
</dbReference>
<keyword evidence="2" id="KW-0547">Nucleotide-binding</keyword>
<dbReference type="InterPro" id="IPR027417">
    <property type="entry name" value="P-loop_NTPase"/>
</dbReference>
<evidence type="ECO:0000256" key="4">
    <source>
        <dbReference type="ARBA" id="ARBA00023004"/>
    </source>
</evidence>
<dbReference type="EMBL" id="KK365132">
    <property type="protein sequence ID" value="KCZ82185.1"/>
    <property type="molecule type" value="Genomic_DNA"/>
</dbReference>
<keyword evidence="7" id="KW-1185">Reference proteome</keyword>
<dbReference type="Proteomes" id="UP000030655">
    <property type="component" value="Unassembled WGS sequence"/>
</dbReference>
<evidence type="ECO:0000256" key="1">
    <source>
        <dbReference type="ARBA" id="ARBA00022723"/>
    </source>
</evidence>
<evidence type="ECO:0000256" key="5">
    <source>
        <dbReference type="ARBA" id="ARBA00023014"/>
    </source>
</evidence>
<reference evidence="6 7" key="2">
    <citation type="submission" date="2014-03" db="EMBL/GenBank/DDBJ databases">
        <title>The Genome Sequence of Anncaliia algerae insect isolate PRA339.</title>
        <authorList>
            <consortium name="The Broad Institute Genome Sequencing Platform"/>
            <consortium name="The Broad Institute Genome Sequencing Center for Infectious Disease"/>
            <person name="Cuomo C."/>
            <person name="Becnel J."/>
            <person name="Sanscrainte N."/>
            <person name="Walker B."/>
            <person name="Young S.K."/>
            <person name="Zeng Q."/>
            <person name="Gargeya S."/>
            <person name="Fitzgerald M."/>
            <person name="Haas B."/>
            <person name="Abouelleil A."/>
            <person name="Alvarado L."/>
            <person name="Arachchi H.M."/>
            <person name="Berlin A.M."/>
            <person name="Chapman S.B."/>
            <person name="Dewar J."/>
            <person name="Goldberg J."/>
            <person name="Griggs A."/>
            <person name="Gujja S."/>
            <person name="Hansen M."/>
            <person name="Howarth C."/>
            <person name="Imamovic A."/>
            <person name="Larimer J."/>
            <person name="McCowan C."/>
            <person name="Murphy C."/>
            <person name="Neiman D."/>
            <person name="Pearson M."/>
            <person name="Priest M."/>
            <person name="Roberts A."/>
            <person name="Saif S."/>
            <person name="Shea T."/>
            <person name="Sisk P."/>
            <person name="Sykes S."/>
            <person name="Wortman J."/>
            <person name="Nusbaum C."/>
            <person name="Birren B."/>
        </authorList>
    </citation>
    <scope>NUCLEOTIDE SEQUENCE [LARGE SCALE GENOMIC DNA]</scope>
    <source>
        <strain evidence="6 7">PRA339</strain>
    </source>
</reference>
<dbReference type="STRING" id="1288291.A0A059F4R4"/>
<dbReference type="GO" id="GO:0016226">
    <property type="term" value="P:iron-sulfur cluster assembly"/>
    <property type="evidence" value="ECO:0007669"/>
    <property type="project" value="InterPro"/>
</dbReference>
<dbReference type="GO" id="GO:0046872">
    <property type="term" value="F:metal ion binding"/>
    <property type="evidence" value="ECO:0007669"/>
    <property type="project" value="UniProtKB-KW"/>
</dbReference>
<reference evidence="7" key="1">
    <citation type="submission" date="2013-02" db="EMBL/GenBank/DDBJ databases">
        <authorList>
            <consortium name="The Broad Institute Genome Sequencing Platform"/>
            <person name="Cuomo C."/>
            <person name="Becnel J."/>
            <person name="Sanscrainte N."/>
            <person name="Walker B."/>
            <person name="Young S.K."/>
            <person name="Zeng Q."/>
            <person name="Gargeya S."/>
            <person name="Fitzgerald M."/>
            <person name="Haas B."/>
            <person name="Abouelleil A."/>
            <person name="Alvarado L."/>
            <person name="Arachchi H.M."/>
            <person name="Berlin A.M."/>
            <person name="Chapman S.B."/>
            <person name="Dewar J."/>
            <person name="Goldberg J."/>
            <person name="Griggs A."/>
            <person name="Gujja S."/>
            <person name="Hansen M."/>
            <person name="Howarth C."/>
            <person name="Imamovic A."/>
            <person name="Larimer J."/>
            <person name="McCowan C."/>
            <person name="Murphy C."/>
            <person name="Neiman D."/>
            <person name="Pearson M."/>
            <person name="Priest M."/>
            <person name="Roberts A."/>
            <person name="Saif S."/>
            <person name="Shea T."/>
            <person name="Sisk P."/>
            <person name="Sykes S."/>
            <person name="Wortman J."/>
            <person name="Nusbaum C."/>
            <person name="Birren B."/>
        </authorList>
    </citation>
    <scope>NUCLEOTIDE SEQUENCE [LARGE SCALE GENOMIC DNA]</scope>
    <source>
        <strain evidence="7">PRA339</strain>
    </source>
</reference>
<evidence type="ECO:0000256" key="3">
    <source>
        <dbReference type="ARBA" id="ARBA00022840"/>
    </source>
</evidence>
<evidence type="ECO:0008006" key="8">
    <source>
        <dbReference type="Google" id="ProtNLM"/>
    </source>
</evidence>
<keyword evidence="3" id="KW-0067">ATP-binding</keyword>
<dbReference type="InterPro" id="IPR033756">
    <property type="entry name" value="YlxH/NBP35"/>
</dbReference>
<dbReference type="VEuPathDB" id="MicrosporidiaDB:H312_00464"/>
<dbReference type="Pfam" id="PF10609">
    <property type="entry name" value="ParA"/>
    <property type="match status" value="2"/>
</dbReference>
<proteinExistence type="predicted"/>
<dbReference type="PANTHER" id="PTHR23264:SF19">
    <property type="entry name" value="CYTOSOLIC FE-S CLUSTER ASSEMBLY FACTOR NUBP2"/>
    <property type="match status" value="1"/>
</dbReference>
<protein>
    <recommendedName>
        <fullName evidence="8">CobQ/CobB/MinD/ParA nucleotide binding domain-containing protein</fullName>
    </recommendedName>
</protein>
<dbReference type="GO" id="GO:0140663">
    <property type="term" value="F:ATP-dependent FeS chaperone activity"/>
    <property type="evidence" value="ECO:0007669"/>
    <property type="project" value="InterPro"/>
</dbReference>
<keyword evidence="5" id="KW-0411">Iron-sulfur</keyword>